<dbReference type="GO" id="GO:0016020">
    <property type="term" value="C:membrane"/>
    <property type="evidence" value="ECO:0007669"/>
    <property type="project" value="UniProtKB-SubCell"/>
</dbReference>
<dbReference type="InterPro" id="IPR001611">
    <property type="entry name" value="Leu-rich_rpt"/>
</dbReference>
<evidence type="ECO:0000256" key="2">
    <source>
        <dbReference type="ARBA" id="ARBA00022614"/>
    </source>
</evidence>
<sequence>MMSPTAAQPGFLSIDCGGLEEFVSLANITWVMDEEYVTTGQSATVKDSADVSTTSETVRYFPEKIPKNCYELSPAQEGRPYIVRATFHYGNFDNKDRMPQFSLIVDATVMVSAVDEGYYEMYVAAKSDTISVCLARDVSSLTGDPFISALELRPLPLGTTYDTVALSQGFGLFSIYSRDLGSNYSFSLRYPNDTLDRIWLSDTPLNSSIVSTTHEIVERNNNFAPPILLQTAITGTNLSYSVKRSVSSSAKYLVTMHFSEFSPNVTGSGQRVFDIYTNVWQQGLQPWVSNVDIFNLSGGQFMGVELYSTQPITPVNNSIVLNFKSSPNSSYDPIISGIQVLLLTTNPLSNLTSSDDARTIRDIRDYYTINGSFGDPCMPEKFPWTWVYCSLGEGIPRITSIFLSRWALKGVIYSQFDKLLGLTEIHLDGNNLTGMIPEFNPLSNLEVLDLSTNRLTGPIPEFAILTKLQTLNLENNRLSGSIPAALSTLPGLKELYLANNQLEGEVPPALLSKLKAGTLNFTYGGNSQLTCNGESCDLFMAPPSPPSSTDSPPSPPSVPPPPSYATIKRASTLQLFLALLLLFKMQAL</sequence>
<feature type="compositionally biased region" description="Pro residues" evidence="4">
    <location>
        <begin position="542"/>
        <end position="563"/>
    </location>
</feature>
<comment type="caution">
    <text evidence="6">The sequence shown here is derived from an EMBL/GenBank/DDBJ whole genome shotgun (WGS) entry which is preliminary data.</text>
</comment>
<dbReference type="Pfam" id="PF13855">
    <property type="entry name" value="LRR_8"/>
    <property type="match status" value="1"/>
</dbReference>
<dbReference type="EMBL" id="JABFUD020000010">
    <property type="protein sequence ID" value="KAI5074367.1"/>
    <property type="molecule type" value="Genomic_DNA"/>
</dbReference>
<organism evidence="6 7">
    <name type="scientific">Adiantum capillus-veneris</name>
    <name type="common">Maidenhair fern</name>
    <dbReference type="NCBI Taxonomy" id="13818"/>
    <lineage>
        <taxon>Eukaryota</taxon>
        <taxon>Viridiplantae</taxon>
        <taxon>Streptophyta</taxon>
        <taxon>Embryophyta</taxon>
        <taxon>Tracheophyta</taxon>
        <taxon>Polypodiopsida</taxon>
        <taxon>Polypodiidae</taxon>
        <taxon>Polypodiales</taxon>
        <taxon>Pteridineae</taxon>
        <taxon>Pteridaceae</taxon>
        <taxon>Vittarioideae</taxon>
        <taxon>Adiantum</taxon>
    </lineage>
</organism>
<dbReference type="Gene3D" id="3.80.10.10">
    <property type="entry name" value="Ribonuclease Inhibitor"/>
    <property type="match status" value="1"/>
</dbReference>
<dbReference type="InterPro" id="IPR024788">
    <property type="entry name" value="Malectin-like_Carb-bd_dom"/>
</dbReference>
<dbReference type="InterPro" id="IPR032675">
    <property type="entry name" value="LRR_dom_sf"/>
</dbReference>
<dbReference type="Proteomes" id="UP000886520">
    <property type="component" value="Chromosome 10"/>
</dbReference>
<dbReference type="FunFam" id="3.80.10.10:FF:000383">
    <property type="entry name" value="Leucine-rich repeat receptor protein kinase EMS1"/>
    <property type="match status" value="1"/>
</dbReference>
<dbReference type="OrthoDB" id="2143199at2759"/>
<comment type="subcellular location">
    <subcellularLocation>
        <location evidence="1">Membrane</location>
        <topology evidence="1">Single-pass membrane protein</topology>
    </subcellularLocation>
</comment>
<dbReference type="SUPFAM" id="SSF52058">
    <property type="entry name" value="L domain-like"/>
    <property type="match status" value="1"/>
</dbReference>
<dbReference type="PRINTS" id="PR00019">
    <property type="entry name" value="LEURICHRPT"/>
</dbReference>
<dbReference type="PANTHER" id="PTHR45631">
    <property type="entry name" value="OS07G0107800 PROTEIN-RELATED"/>
    <property type="match status" value="1"/>
</dbReference>
<evidence type="ECO:0000256" key="1">
    <source>
        <dbReference type="ARBA" id="ARBA00004167"/>
    </source>
</evidence>
<dbReference type="PROSITE" id="PS51450">
    <property type="entry name" value="LRR"/>
    <property type="match status" value="2"/>
</dbReference>
<feature type="region of interest" description="Disordered" evidence="4">
    <location>
        <begin position="540"/>
        <end position="563"/>
    </location>
</feature>
<proteinExistence type="predicted"/>
<keyword evidence="2" id="KW-0433">Leucine-rich repeat</keyword>
<dbReference type="Pfam" id="PF12819">
    <property type="entry name" value="Malectin_like"/>
    <property type="match status" value="1"/>
</dbReference>
<gene>
    <name evidence="6" type="ORF">GOP47_0010328</name>
</gene>
<dbReference type="SMART" id="SM00369">
    <property type="entry name" value="LRR_TYP"/>
    <property type="match status" value="4"/>
</dbReference>
<dbReference type="InterPro" id="IPR003591">
    <property type="entry name" value="Leu-rich_rpt_typical-subtyp"/>
</dbReference>
<protein>
    <recommendedName>
        <fullName evidence="5">Malectin-like domain-containing protein</fullName>
    </recommendedName>
</protein>
<accession>A0A9D4UVS6</accession>
<evidence type="ECO:0000256" key="4">
    <source>
        <dbReference type="SAM" id="MobiDB-lite"/>
    </source>
</evidence>
<evidence type="ECO:0000259" key="5">
    <source>
        <dbReference type="Pfam" id="PF12819"/>
    </source>
</evidence>
<evidence type="ECO:0000313" key="7">
    <source>
        <dbReference type="Proteomes" id="UP000886520"/>
    </source>
</evidence>
<name>A0A9D4UVS6_ADICA</name>
<keyword evidence="7" id="KW-1185">Reference proteome</keyword>
<keyword evidence="3" id="KW-0677">Repeat</keyword>
<evidence type="ECO:0000313" key="6">
    <source>
        <dbReference type="EMBL" id="KAI5074367.1"/>
    </source>
</evidence>
<feature type="domain" description="Malectin-like" evidence="5">
    <location>
        <begin position="14"/>
        <end position="339"/>
    </location>
</feature>
<evidence type="ECO:0000256" key="3">
    <source>
        <dbReference type="ARBA" id="ARBA00022737"/>
    </source>
</evidence>
<reference evidence="6" key="1">
    <citation type="submission" date="2021-01" db="EMBL/GenBank/DDBJ databases">
        <title>Adiantum capillus-veneris genome.</title>
        <authorList>
            <person name="Fang Y."/>
            <person name="Liao Q."/>
        </authorList>
    </citation>
    <scope>NUCLEOTIDE SEQUENCE</scope>
    <source>
        <strain evidence="6">H3</strain>
        <tissue evidence="6">Leaf</tissue>
    </source>
</reference>
<dbReference type="AlphaFoldDB" id="A0A9D4UVS6"/>
<dbReference type="Gene3D" id="2.60.120.430">
    <property type="entry name" value="Galactose-binding lectin"/>
    <property type="match status" value="1"/>
</dbReference>